<name>A0ABY4R9B4_9GAMM</name>
<organism evidence="1 2">
    <name type="scientific">Mixta hanseatica</name>
    <dbReference type="NCBI Taxonomy" id="2872648"/>
    <lineage>
        <taxon>Bacteria</taxon>
        <taxon>Pseudomonadati</taxon>
        <taxon>Pseudomonadota</taxon>
        <taxon>Gammaproteobacteria</taxon>
        <taxon>Enterobacterales</taxon>
        <taxon>Erwiniaceae</taxon>
        <taxon>Mixta</taxon>
    </lineage>
</organism>
<reference evidence="1" key="1">
    <citation type="submission" date="2021-09" db="EMBL/GenBank/DDBJ databases">
        <title>First case of bloodstream infection caused by Mixta hanseatica sp. nov., a member of the Erwiniaceae family.</title>
        <authorList>
            <person name="Both A."/>
            <person name="Huang J."/>
            <person name="Wenzel P."/>
            <person name="Aepfelbacher M."/>
            <person name="Rohde H."/>
            <person name="Christner M."/>
            <person name="Hentschke M."/>
        </authorList>
    </citation>
    <scope>NUCLEOTIDE SEQUENCE</scope>
    <source>
        <strain evidence="1">X22927</strain>
    </source>
</reference>
<accession>A0ABY4R9B4</accession>
<sequence length="63" mass="7100">MATALLLSKKRFMRQPSAYRLRGGKNIYGRISGKGMVMPSGAIKNPASFYTADRAYLRVVYNR</sequence>
<dbReference type="RefSeq" id="WP_249893474.1">
    <property type="nucleotide sequence ID" value="NZ_CP082904.1"/>
</dbReference>
<gene>
    <name evidence="1" type="ORF">K6958_04115</name>
</gene>
<evidence type="ECO:0000313" key="2">
    <source>
        <dbReference type="Proteomes" id="UP001056635"/>
    </source>
</evidence>
<proteinExistence type="predicted"/>
<dbReference type="Proteomes" id="UP001056635">
    <property type="component" value="Chromosome"/>
</dbReference>
<protein>
    <submittedName>
        <fullName evidence="1">Uncharacterized protein</fullName>
    </submittedName>
</protein>
<evidence type="ECO:0000313" key="1">
    <source>
        <dbReference type="EMBL" id="UQY44883.1"/>
    </source>
</evidence>
<keyword evidence="2" id="KW-1185">Reference proteome</keyword>
<dbReference type="EMBL" id="CP082904">
    <property type="protein sequence ID" value="UQY44883.1"/>
    <property type="molecule type" value="Genomic_DNA"/>
</dbReference>